<evidence type="ECO:0000313" key="1">
    <source>
        <dbReference type="EMBL" id="BBC78765.1"/>
    </source>
</evidence>
<sequence>MNTTTAPLSNNALDALKAFAQLNGRRWKTTLLEAWERGKYYGVTPGQAAMLQEVRNLRSTQWLQELDLSTDIPALCVQSRAAQGLVSVFDKAKKHPLFSYPTLCVAEREFHVAGKPYNYRVKDGTGRTYLVPAAMVKPINNPMLADLPQDLKTLPSLMCAEAP</sequence>
<protein>
    <submittedName>
        <fullName evidence="1">DNA primase TraC</fullName>
    </submittedName>
</protein>
<dbReference type="AlphaFoldDB" id="A0A2Z5ZEE2"/>
<proteinExistence type="predicted"/>
<dbReference type="KEGG" id="aot:AcetOri_orf00604"/>
<reference evidence="1 2" key="1">
    <citation type="submission" date="2018-02" db="EMBL/GenBank/DDBJ databases">
        <title>Acetobacter orientalis genome.</title>
        <authorList>
            <person name="Nakashima N."/>
            <person name="Tamura T."/>
        </authorList>
    </citation>
    <scope>NUCLEOTIDE SEQUENCE [LARGE SCALE GENOMIC DNA]</scope>
    <source>
        <strain evidence="1 2">FAN1</strain>
    </source>
</reference>
<dbReference type="Proteomes" id="UP000270034">
    <property type="component" value="Chromosome"/>
</dbReference>
<organism evidence="1 2">
    <name type="scientific">Acetobacter orientalis</name>
    <dbReference type="NCBI Taxonomy" id="146474"/>
    <lineage>
        <taxon>Bacteria</taxon>
        <taxon>Pseudomonadati</taxon>
        <taxon>Pseudomonadota</taxon>
        <taxon>Alphaproteobacteria</taxon>
        <taxon>Acetobacterales</taxon>
        <taxon>Acetobacteraceae</taxon>
        <taxon>Acetobacter</taxon>
    </lineage>
</organism>
<gene>
    <name evidence="1" type="ORF">AcetOrient_orf00604</name>
</gene>
<name>A0A2Z5ZEE2_9PROT</name>
<accession>A0A2Z5ZEE2</accession>
<evidence type="ECO:0000313" key="2">
    <source>
        <dbReference type="Proteomes" id="UP000270034"/>
    </source>
</evidence>
<dbReference type="EMBL" id="AP018515">
    <property type="protein sequence ID" value="BBC78765.1"/>
    <property type="molecule type" value="Genomic_DNA"/>
</dbReference>